<feature type="transmembrane region" description="Helical" evidence="6">
    <location>
        <begin position="260"/>
        <end position="282"/>
    </location>
</feature>
<feature type="transmembrane region" description="Helical" evidence="6">
    <location>
        <begin position="344"/>
        <end position="367"/>
    </location>
</feature>
<keyword evidence="2" id="KW-1003">Cell membrane</keyword>
<feature type="transmembrane region" description="Helical" evidence="6">
    <location>
        <begin position="226"/>
        <end position="248"/>
    </location>
</feature>
<dbReference type="GO" id="GO:0009246">
    <property type="term" value="P:enterobacterial common antigen biosynthetic process"/>
    <property type="evidence" value="ECO:0007669"/>
    <property type="project" value="InterPro"/>
</dbReference>
<dbReference type="Pfam" id="PF13440">
    <property type="entry name" value="Polysacc_synt_3"/>
    <property type="match status" value="1"/>
</dbReference>
<comment type="subcellular location">
    <subcellularLocation>
        <location evidence="1">Cell membrane</location>
        <topology evidence="1">Multi-pass membrane protein</topology>
    </subcellularLocation>
</comment>
<dbReference type="PANTHER" id="PTHR30250">
    <property type="entry name" value="PST FAMILY PREDICTED COLANIC ACID TRANSPORTER"/>
    <property type="match status" value="1"/>
</dbReference>
<keyword evidence="8" id="KW-1185">Reference proteome</keyword>
<gene>
    <name evidence="7" type="ORF">KGMB02408_12400</name>
</gene>
<feature type="transmembrane region" description="Helical" evidence="6">
    <location>
        <begin position="162"/>
        <end position="180"/>
    </location>
</feature>
<dbReference type="RefSeq" id="WP_125040517.1">
    <property type="nucleotide sequence ID" value="NZ_BHWB01000003.1"/>
</dbReference>
<feature type="transmembrane region" description="Helical" evidence="6">
    <location>
        <begin position="402"/>
        <end position="420"/>
    </location>
</feature>
<keyword evidence="5 6" id="KW-0472">Membrane</keyword>
<sequence>MSDSKQSTYRSIFKATSLFGGLQLYLIFISIIKSKFIAILLGPLGVGIQGLFQSGTEVIRTLTNFGLSQSAVREVSEANGNKDEVRIKLVTSVINKLVWITGLLGAILVCILSPYLSQSLFRNYDYTVPFILLSVTLLLEQLSAGQKVILQGLRKIKELAKASAWGSTVGLLVSIPIYYLFGVKGIVPTLILSSVTTFLLSWFYARHYIKACPKVTINQTVTEGCSMLTMGIAMSVSNILITVCAFVLRAFISNNGGTEIVGYYTAGFTIVTTYFSMIFNALATDYYPRLAAVNSDNVKCRNLSNEQGEIASLIMAPLLLICLVFMSLILQILYSDKFLEANNFVIWAVVGMLFKLASWLIAFQFIAKGETKIYIVNETLLNSYTLALSLLGYKYFGLAGLGAAYSLSNLLYFIQVFCIAKVRYGYCFSVSFKKLFTMQNLMVLVCFLLVLCSNKLLSYILGSVCILCSGIYSFVGLDRRMGICNLLKKK</sequence>
<dbReference type="Proteomes" id="UP000288079">
    <property type="component" value="Unassembled WGS sequence"/>
</dbReference>
<feature type="transmembrane region" description="Helical" evidence="6">
    <location>
        <begin position="97"/>
        <end position="116"/>
    </location>
</feature>
<dbReference type="GO" id="GO:0005886">
    <property type="term" value="C:plasma membrane"/>
    <property type="evidence" value="ECO:0007669"/>
    <property type="project" value="UniProtKB-SubCell"/>
</dbReference>
<feature type="transmembrane region" description="Helical" evidence="6">
    <location>
        <begin position="432"/>
        <end position="450"/>
    </location>
</feature>
<feature type="transmembrane region" description="Helical" evidence="6">
    <location>
        <begin position="456"/>
        <end position="477"/>
    </location>
</feature>
<evidence type="ECO:0000256" key="6">
    <source>
        <dbReference type="SAM" id="Phobius"/>
    </source>
</evidence>
<evidence type="ECO:0000313" key="8">
    <source>
        <dbReference type="Proteomes" id="UP000288079"/>
    </source>
</evidence>
<feature type="transmembrane region" description="Helical" evidence="6">
    <location>
        <begin position="310"/>
        <end position="332"/>
    </location>
</feature>
<evidence type="ECO:0000256" key="4">
    <source>
        <dbReference type="ARBA" id="ARBA00022989"/>
    </source>
</evidence>
<reference evidence="7 8" key="1">
    <citation type="submission" date="2018-10" db="EMBL/GenBank/DDBJ databases">
        <title>Draft Genome Sequence of Bacteroides sp. KCTC 15687.</title>
        <authorList>
            <person name="Yu S.Y."/>
            <person name="Kim J.S."/>
            <person name="Oh B.S."/>
            <person name="Park S.H."/>
            <person name="Kang S.W."/>
            <person name="Park J.E."/>
            <person name="Choi S.H."/>
            <person name="Han K.I."/>
            <person name="Lee K.C."/>
            <person name="Eom M.K."/>
            <person name="Suh M.K."/>
            <person name="Lee D.H."/>
            <person name="Yoon H."/>
            <person name="Kim B."/>
            <person name="Yang S.J."/>
            <person name="Lee J.S."/>
            <person name="Lee J.H."/>
        </authorList>
    </citation>
    <scope>NUCLEOTIDE SEQUENCE [LARGE SCALE GENOMIC DNA]</scope>
    <source>
        <strain evidence="7 8">KCTC 15687</strain>
    </source>
</reference>
<feature type="transmembrane region" description="Helical" evidence="6">
    <location>
        <begin position="379"/>
        <end position="396"/>
    </location>
</feature>
<keyword evidence="4 6" id="KW-1133">Transmembrane helix</keyword>
<evidence type="ECO:0000256" key="3">
    <source>
        <dbReference type="ARBA" id="ARBA00022692"/>
    </source>
</evidence>
<accession>A0A401LRW2</accession>
<dbReference type="EMBL" id="BHWB01000003">
    <property type="protein sequence ID" value="GCB34295.1"/>
    <property type="molecule type" value="Genomic_DNA"/>
</dbReference>
<dbReference type="InterPro" id="IPR050833">
    <property type="entry name" value="Poly_Biosynth_Transport"/>
</dbReference>
<dbReference type="PANTHER" id="PTHR30250:SF11">
    <property type="entry name" value="O-ANTIGEN TRANSPORTER-RELATED"/>
    <property type="match status" value="1"/>
</dbReference>
<dbReference type="OrthoDB" id="9769862at2"/>
<dbReference type="CDD" id="cd13125">
    <property type="entry name" value="MATE_like_10"/>
    <property type="match status" value="1"/>
</dbReference>
<proteinExistence type="predicted"/>
<protein>
    <submittedName>
        <fullName evidence="7">O-antigen translocase</fullName>
    </submittedName>
</protein>
<name>A0A401LRW2_9BACE</name>
<evidence type="ECO:0000256" key="1">
    <source>
        <dbReference type="ARBA" id="ARBA00004651"/>
    </source>
</evidence>
<dbReference type="AlphaFoldDB" id="A0A401LRW2"/>
<dbReference type="InterPro" id="IPR044550">
    <property type="entry name" value="WzxE"/>
</dbReference>
<organism evidence="7 8">
    <name type="scientific">Bacteroides faecalis</name>
    <dbReference type="NCBI Taxonomy" id="2447885"/>
    <lineage>
        <taxon>Bacteria</taxon>
        <taxon>Pseudomonadati</taxon>
        <taxon>Bacteroidota</taxon>
        <taxon>Bacteroidia</taxon>
        <taxon>Bacteroidales</taxon>
        <taxon>Bacteroidaceae</taxon>
        <taxon>Bacteroides</taxon>
    </lineage>
</organism>
<comment type="caution">
    <text evidence="7">The sequence shown here is derived from an EMBL/GenBank/DDBJ whole genome shotgun (WGS) entry which is preliminary data.</text>
</comment>
<evidence type="ECO:0000256" key="2">
    <source>
        <dbReference type="ARBA" id="ARBA00022475"/>
    </source>
</evidence>
<feature type="transmembrane region" description="Helical" evidence="6">
    <location>
        <begin position="186"/>
        <end position="205"/>
    </location>
</feature>
<evidence type="ECO:0000313" key="7">
    <source>
        <dbReference type="EMBL" id="GCB34295.1"/>
    </source>
</evidence>
<evidence type="ECO:0000256" key="5">
    <source>
        <dbReference type="ARBA" id="ARBA00023136"/>
    </source>
</evidence>
<keyword evidence="3 6" id="KW-0812">Transmembrane</keyword>